<dbReference type="OrthoDB" id="2168414at2"/>
<keyword evidence="3" id="KW-1185">Reference proteome</keyword>
<accession>A0A1W1IGV2</accession>
<dbReference type="Proteomes" id="UP000195985">
    <property type="component" value="Unassembled WGS sequence"/>
</dbReference>
<dbReference type="AlphaFoldDB" id="A0A1W1IGV2"/>
<gene>
    <name evidence="2" type="ORF">TPAS_1936</name>
</gene>
<name>A0A1W1IGV2_9LACT</name>
<dbReference type="EMBL" id="FWEY01000005">
    <property type="protein sequence ID" value="SLM52242.1"/>
    <property type="molecule type" value="Genomic_DNA"/>
</dbReference>
<proteinExistence type="predicted"/>
<keyword evidence="1" id="KW-1133">Transmembrane helix</keyword>
<evidence type="ECO:0008006" key="4">
    <source>
        <dbReference type="Google" id="ProtNLM"/>
    </source>
</evidence>
<keyword evidence="1" id="KW-0812">Transmembrane</keyword>
<feature type="transmembrane region" description="Helical" evidence="1">
    <location>
        <begin position="30"/>
        <end position="47"/>
    </location>
</feature>
<feature type="transmembrane region" description="Helical" evidence="1">
    <location>
        <begin position="7"/>
        <end position="24"/>
    </location>
</feature>
<dbReference type="STRING" id="43064.SAMN04488086_11487"/>
<sequence>MKNIKIIKAILSITVFLLGAYSLLTKNFAYQNLSMFCAGLLVITIGIEESKKGKNRGWTLLSFAAAIILGLALIHSTILFFTS</sequence>
<dbReference type="RefSeq" id="WP_086943020.1">
    <property type="nucleotide sequence ID" value="NZ_FONM01000014.1"/>
</dbReference>
<evidence type="ECO:0000313" key="2">
    <source>
        <dbReference type="EMBL" id="SLM52242.1"/>
    </source>
</evidence>
<reference evidence="3" key="1">
    <citation type="submission" date="2016-04" db="EMBL/GenBank/DDBJ databases">
        <authorList>
            <person name="Strepis N."/>
        </authorList>
    </citation>
    <scope>NUCLEOTIDE SEQUENCE [LARGE SCALE GENOMIC DNA]</scope>
</reference>
<feature type="transmembrane region" description="Helical" evidence="1">
    <location>
        <begin position="59"/>
        <end position="81"/>
    </location>
</feature>
<evidence type="ECO:0000256" key="1">
    <source>
        <dbReference type="SAM" id="Phobius"/>
    </source>
</evidence>
<keyword evidence="1" id="KW-0472">Membrane</keyword>
<organism evidence="2 3">
    <name type="scientific">Trichococcus pasteurii</name>
    <dbReference type="NCBI Taxonomy" id="43064"/>
    <lineage>
        <taxon>Bacteria</taxon>
        <taxon>Bacillati</taxon>
        <taxon>Bacillota</taxon>
        <taxon>Bacilli</taxon>
        <taxon>Lactobacillales</taxon>
        <taxon>Carnobacteriaceae</taxon>
        <taxon>Trichococcus</taxon>
    </lineage>
</organism>
<protein>
    <recommendedName>
        <fullName evidence="4">DUF3953 domain-containing protein</fullName>
    </recommendedName>
</protein>
<evidence type="ECO:0000313" key="3">
    <source>
        <dbReference type="Proteomes" id="UP000195985"/>
    </source>
</evidence>